<evidence type="ECO:0000313" key="2">
    <source>
        <dbReference type="EMBL" id="KAJ2925181.1"/>
    </source>
</evidence>
<dbReference type="PANTHER" id="PTHR35043:SF7">
    <property type="entry name" value="TRANSCRIPTION FACTOR DOMAIN-CONTAINING PROTEIN"/>
    <property type="match status" value="1"/>
</dbReference>
<proteinExistence type="predicted"/>
<sequence>MILLFLALHYFYGLASTAPTGGTETTTLESADGVAEVYRTNYRSTAQIVTSCLSTVLLCTWFTIHPDVYGYKSTWKQRVRVKVELFVWTLLVPELVMMWACNQWFGARAICKEIGTPKLIFAQGLRHGADFLY</sequence>
<evidence type="ECO:0000256" key="1">
    <source>
        <dbReference type="SAM" id="SignalP"/>
    </source>
</evidence>
<name>A0A9W8IXJ2_9AGAR</name>
<accession>A0A9W8IXJ2</accession>
<protein>
    <submittedName>
        <fullName evidence="2">Uncharacterized protein</fullName>
    </submittedName>
</protein>
<reference evidence="2" key="1">
    <citation type="submission" date="2022-06" db="EMBL/GenBank/DDBJ databases">
        <title>Genome Sequence of Candolleomyces eurysporus.</title>
        <authorList>
            <person name="Buettner E."/>
        </authorList>
    </citation>
    <scope>NUCLEOTIDE SEQUENCE</scope>
    <source>
        <strain evidence="2">VTCC 930004</strain>
    </source>
</reference>
<dbReference type="PANTHER" id="PTHR35043">
    <property type="entry name" value="TRANSCRIPTION FACTOR DOMAIN-CONTAINING PROTEIN"/>
    <property type="match status" value="1"/>
</dbReference>
<evidence type="ECO:0000313" key="3">
    <source>
        <dbReference type="Proteomes" id="UP001140091"/>
    </source>
</evidence>
<feature type="non-terminal residue" evidence="2">
    <location>
        <position position="133"/>
    </location>
</feature>
<dbReference type="Proteomes" id="UP001140091">
    <property type="component" value="Unassembled WGS sequence"/>
</dbReference>
<dbReference type="OrthoDB" id="9451547at2759"/>
<keyword evidence="3" id="KW-1185">Reference proteome</keyword>
<dbReference type="AlphaFoldDB" id="A0A9W8IXJ2"/>
<dbReference type="EMBL" id="JANBPK010001193">
    <property type="protein sequence ID" value="KAJ2925181.1"/>
    <property type="molecule type" value="Genomic_DNA"/>
</dbReference>
<keyword evidence="1" id="KW-0732">Signal</keyword>
<comment type="caution">
    <text evidence="2">The sequence shown here is derived from an EMBL/GenBank/DDBJ whole genome shotgun (WGS) entry which is preliminary data.</text>
</comment>
<organism evidence="2 3">
    <name type="scientific">Candolleomyces eurysporus</name>
    <dbReference type="NCBI Taxonomy" id="2828524"/>
    <lineage>
        <taxon>Eukaryota</taxon>
        <taxon>Fungi</taxon>
        <taxon>Dikarya</taxon>
        <taxon>Basidiomycota</taxon>
        <taxon>Agaricomycotina</taxon>
        <taxon>Agaricomycetes</taxon>
        <taxon>Agaricomycetidae</taxon>
        <taxon>Agaricales</taxon>
        <taxon>Agaricineae</taxon>
        <taxon>Psathyrellaceae</taxon>
        <taxon>Candolleomyces</taxon>
    </lineage>
</organism>
<feature type="chain" id="PRO_5040845630" evidence="1">
    <location>
        <begin position="18"/>
        <end position="133"/>
    </location>
</feature>
<feature type="signal peptide" evidence="1">
    <location>
        <begin position="1"/>
        <end position="17"/>
    </location>
</feature>
<gene>
    <name evidence="2" type="ORF">H1R20_g11927</name>
</gene>